<dbReference type="InterPro" id="IPR009061">
    <property type="entry name" value="DNA-bd_dom_put_sf"/>
</dbReference>
<organism evidence="3 4">
    <name type="scientific">Blautia obeum</name>
    <dbReference type="NCBI Taxonomy" id="40520"/>
    <lineage>
        <taxon>Bacteria</taxon>
        <taxon>Bacillati</taxon>
        <taxon>Bacillota</taxon>
        <taxon>Clostridia</taxon>
        <taxon>Lachnospirales</taxon>
        <taxon>Lachnospiraceae</taxon>
        <taxon>Blautia</taxon>
    </lineage>
</organism>
<sequence>MKNYTIREISEMFELPSSTLRYYESEGLLPEVPKSSSGQRIYSDEHVERLKCINCFKRTGMTIPQLRKFFIYEADEAAHIDKIISLLKDQEQIVNKKLIQLQKDSAHVHHKVEYYSEIKHALENNLPLPVWVDED</sequence>
<dbReference type="Pfam" id="PF13411">
    <property type="entry name" value="MerR_1"/>
    <property type="match status" value="1"/>
</dbReference>
<dbReference type="PANTHER" id="PTHR30204:SF98">
    <property type="entry name" value="HTH-TYPE TRANSCRIPTIONAL REGULATOR ADHR"/>
    <property type="match status" value="1"/>
</dbReference>
<evidence type="ECO:0000313" key="4">
    <source>
        <dbReference type="Proteomes" id="UP000095409"/>
    </source>
</evidence>
<dbReference type="GO" id="GO:0003677">
    <property type="term" value="F:DNA binding"/>
    <property type="evidence" value="ECO:0007669"/>
    <property type="project" value="UniProtKB-KW"/>
</dbReference>
<gene>
    <name evidence="3" type="primary">adhR</name>
    <name evidence="3" type="ORF">ERS852394_02827</name>
</gene>
<name>A0A174H8G5_9FIRM</name>
<evidence type="ECO:0000256" key="1">
    <source>
        <dbReference type="ARBA" id="ARBA00023125"/>
    </source>
</evidence>
<dbReference type="InterPro" id="IPR047057">
    <property type="entry name" value="MerR_fam"/>
</dbReference>
<evidence type="ECO:0000259" key="2">
    <source>
        <dbReference type="PROSITE" id="PS50937"/>
    </source>
</evidence>
<dbReference type="CDD" id="cd01109">
    <property type="entry name" value="HTH_YyaN"/>
    <property type="match status" value="1"/>
</dbReference>
<dbReference type="PANTHER" id="PTHR30204">
    <property type="entry name" value="REDOX-CYCLING DRUG-SENSING TRANSCRIPTIONAL ACTIVATOR SOXR"/>
    <property type="match status" value="1"/>
</dbReference>
<dbReference type="AlphaFoldDB" id="A0A174H8G5"/>
<dbReference type="GO" id="GO:0003700">
    <property type="term" value="F:DNA-binding transcription factor activity"/>
    <property type="evidence" value="ECO:0007669"/>
    <property type="project" value="InterPro"/>
</dbReference>
<feature type="domain" description="HTH merR-type" evidence="2">
    <location>
        <begin position="3"/>
        <end position="72"/>
    </location>
</feature>
<dbReference type="SMART" id="SM00422">
    <property type="entry name" value="HTH_MERR"/>
    <property type="match status" value="1"/>
</dbReference>
<dbReference type="RefSeq" id="WP_055066572.1">
    <property type="nucleotide sequence ID" value="NZ_CYZD01000020.1"/>
</dbReference>
<dbReference type="Proteomes" id="UP000095409">
    <property type="component" value="Unassembled WGS sequence"/>
</dbReference>
<keyword evidence="1" id="KW-0238">DNA-binding</keyword>
<proteinExistence type="predicted"/>
<dbReference type="SUPFAM" id="SSF46955">
    <property type="entry name" value="Putative DNA-binding domain"/>
    <property type="match status" value="1"/>
</dbReference>
<evidence type="ECO:0000313" key="3">
    <source>
        <dbReference type="EMBL" id="CUO71252.1"/>
    </source>
</evidence>
<accession>A0A174H8G5</accession>
<dbReference type="Gene3D" id="1.10.1660.10">
    <property type="match status" value="1"/>
</dbReference>
<dbReference type="PROSITE" id="PS50937">
    <property type="entry name" value="HTH_MERR_2"/>
    <property type="match status" value="1"/>
</dbReference>
<dbReference type="InterPro" id="IPR000551">
    <property type="entry name" value="MerR-type_HTH_dom"/>
</dbReference>
<dbReference type="EMBL" id="CYZD01000020">
    <property type="protein sequence ID" value="CUO71252.1"/>
    <property type="molecule type" value="Genomic_DNA"/>
</dbReference>
<reference evidence="3 4" key="1">
    <citation type="submission" date="2015-09" db="EMBL/GenBank/DDBJ databases">
        <authorList>
            <consortium name="Pathogen Informatics"/>
        </authorList>
    </citation>
    <scope>NUCLEOTIDE SEQUENCE [LARGE SCALE GENOMIC DNA]</scope>
    <source>
        <strain evidence="3 4">2789STDY5608837</strain>
    </source>
</reference>
<protein>
    <submittedName>
        <fullName evidence="3">HTH-type transcriptional regulator AdhR</fullName>
    </submittedName>
</protein>